<evidence type="ECO:0000256" key="6">
    <source>
        <dbReference type="ARBA" id="ARBA00023242"/>
    </source>
</evidence>
<feature type="domain" description="C2H2-type" evidence="10">
    <location>
        <begin position="43"/>
        <end position="71"/>
    </location>
</feature>
<comment type="subcellular location">
    <subcellularLocation>
        <location evidence="1">Nucleus</location>
    </subcellularLocation>
</comment>
<dbReference type="Proteomes" id="UP000046395">
    <property type="component" value="Unassembled WGS sequence"/>
</dbReference>
<dbReference type="PANTHER" id="PTHR24406">
    <property type="entry name" value="TRANSCRIPTIONAL REPRESSOR CTCFL-RELATED"/>
    <property type="match status" value="1"/>
</dbReference>
<feature type="region of interest" description="Disordered" evidence="9">
    <location>
        <begin position="230"/>
        <end position="277"/>
    </location>
</feature>
<keyword evidence="8" id="KW-0175">Coiled coil</keyword>
<keyword evidence="3" id="KW-0677">Repeat</keyword>
<evidence type="ECO:0000256" key="7">
    <source>
        <dbReference type="PROSITE-ProRule" id="PRU00042"/>
    </source>
</evidence>
<keyword evidence="6" id="KW-0539">Nucleus</keyword>
<feature type="compositionally biased region" description="Polar residues" evidence="9">
    <location>
        <begin position="254"/>
        <end position="270"/>
    </location>
</feature>
<keyword evidence="2" id="KW-0479">Metal-binding</keyword>
<dbReference type="InterPro" id="IPR050888">
    <property type="entry name" value="ZnF_C2H2-type_TF"/>
</dbReference>
<reference evidence="12" key="1">
    <citation type="submission" date="2019-12" db="UniProtKB">
        <authorList>
            <consortium name="WormBaseParasite"/>
        </authorList>
    </citation>
    <scope>IDENTIFICATION</scope>
</reference>
<proteinExistence type="predicted"/>
<evidence type="ECO:0000256" key="5">
    <source>
        <dbReference type="ARBA" id="ARBA00022833"/>
    </source>
</evidence>
<feature type="domain" description="C2H2-type" evidence="10">
    <location>
        <begin position="72"/>
        <end position="99"/>
    </location>
</feature>
<dbReference type="WBParaSite" id="TMUE_3000013477.1">
    <property type="protein sequence ID" value="TMUE_3000013477.1"/>
    <property type="gene ID" value="WBGene00286357"/>
</dbReference>
<dbReference type="SMART" id="SM00355">
    <property type="entry name" value="ZnF_C2H2"/>
    <property type="match status" value="3"/>
</dbReference>
<feature type="coiled-coil region" evidence="8">
    <location>
        <begin position="478"/>
        <end position="540"/>
    </location>
</feature>
<evidence type="ECO:0000256" key="1">
    <source>
        <dbReference type="ARBA" id="ARBA00004123"/>
    </source>
</evidence>
<accession>A0A5S6R2S7</accession>
<feature type="domain" description="C2H2-type" evidence="10">
    <location>
        <begin position="16"/>
        <end position="44"/>
    </location>
</feature>
<dbReference type="SUPFAM" id="SSF57667">
    <property type="entry name" value="beta-beta-alpha zinc fingers"/>
    <property type="match status" value="2"/>
</dbReference>
<dbReference type="PROSITE" id="PS50157">
    <property type="entry name" value="ZINC_FINGER_C2H2_2"/>
    <property type="match status" value="3"/>
</dbReference>
<feature type="compositionally biased region" description="Polar residues" evidence="9">
    <location>
        <begin position="426"/>
        <end position="448"/>
    </location>
</feature>
<dbReference type="STRING" id="70415.A0A5S6R2S7"/>
<evidence type="ECO:0000259" key="10">
    <source>
        <dbReference type="PROSITE" id="PS50157"/>
    </source>
</evidence>
<dbReference type="GO" id="GO:0005634">
    <property type="term" value="C:nucleus"/>
    <property type="evidence" value="ECO:0007669"/>
    <property type="project" value="UniProtKB-SubCell"/>
</dbReference>
<feature type="region of interest" description="Disordered" evidence="9">
    <location>
        <begin position="417"/>
        <end position="450"/>
    </location>
</feature>
<evidence type="ECO:0000256" key="4">
    <source>
        <dbReference type="ARBA" id="ARBA00022771"/>
    </source>
</evidence>
<dbReference type="Pfam" id="PF00096">
    <property type="entry name" value="zf-C2H2"/>
    <property type="match status" value="2"/>
</dbReference>
<sequence>MPYRTELRRPDLKGTFRCSLCNKIFCHSSSLSRHRMQAHFKSYTCTLCNKEITSNETLRAHMYKKHQISRMFMCRCCNWAFPDKTSLHIHMQAMATGNPGNVSIIAKSCPSPPPCSTPIGVVNSNGSASHGSIFPTMPTREVINRLRERALVKGLANAPSGLDLSSLFPAFSKFLTPRFGANLADGSLVGSVDKGAHGQFGDFAGSPDGSESFAEECMEIKCEGDELNEMEESYNADEQRESKSCGGSPARPSSAHSHTQDHGSTNTSKSSDTDQHGESLPLEMMMNQSAMSSLCMDTAAGQPDLPILRSAISASPLNSLLYQKKLNNVLRNKANRQNTAAPLLSSGFTSLMCANKPFTQRLFAAAAAAGYHPGNGFLPGANPSLGSMAIEKGLSPDSTAVGAGGDAQNWSLDGMQRAVSPAESIGSRNSSSEVPHTNGQCSSSSTAKSPVPVAASGGSYIGQGSKEATTVGSSCFDCQLMKGRVAQAENRCRFLESKTTSQESKISRLETRIGTLEANNRRYESETHLLRDHCDKLERRILECQERALRYLQGQSFKSETTEEILLEILESCRVYK</sequence>
<dbReference type="AlphaFoldDB" id="A0A5S6R2S7"/>
<dbReference type="InterPro" id="IPR036236">
    <property type="entry name" value="Znf_C2H2_sf"/>
</dbReference>
<keyword evidence="5" id="KW-0862">Zinc</keyword>
<evidence type="ECO:0000256" key="8">
    <source>
        <dbReference type="SAM" id="Coils"/>
    </source>
</evidence>
<evidence type="ECO:0000256" key="9">
    <source>
        <dbReference type="SAM" id="MobiDB-lite"/>
    </source>
</evidence>
<dbReference type="Gene3D" id="3.30.160.60">
    <property type="entry name" value="Classic Zinc Finger"/>
    <property type="match status" value="1"/>
</dbReference>
<dbReference type="PROSITE" id="PS00028">
    <property type="entry name" value="ZINC_FINGER_C2H2_1"/>
    <property type="match status" value="2"/>
</dbReference>
<evidence type="ECO:0000313" key="11">
    <source>
        <dbReference type="Proteomes" id="UP000046395"/>
    </source>
</evidence>
<evidence type="ECO:0000313" key="12">
    <source>
        <dbReference type="WBParaSite" id="TMUE_3000013477.1"/>
    </source>
</evidence>
<dbReference type="GO" id="GO:0008270">
    <property type="term" value="F:zinc ion binding"/>
    <property type="evidence" value="ECO:0007669"/>
    <property type="project" value="UniProtKB-KW"/>
</dbReference>
<keyword evidence="4 7" id="KW-0863">Zinc-finger</keyword>
<protein>
    <submittedName>
        <fullName evidence="12">C2H2-type domain-containing protein</fullName>
    </submittedName>
</protein>
<name>A0A5S6R2S7_TRIMR</name>
<keyword evidence="11" id="KW-1185">Reference proteome</keyword>
<dbReference type="InterPro" id="IPR013087">
    <property type="entry name" value="Znf_C2H2_type"/>
</dbReference>
<organism evidence="11 12">
    <name type="scientific">Trichuris muris</name>
    <name type="common">Mouse whipworm</name>
    <dbReference type="NCBI Taxonomy" id="70415"/>
    <lineage>
        <taxon>Eukaryota</taxon>
        <taxon>Metazoa</taxon>
        <taxon>Ecdysozoa</taxon>
        <taxon>Nematoda</taxon>
        <taxon>Enoplea</taxon>
        <taxon>Dorylaimia</taxon>
        <taxon>Trichinellida</taxon>
        <taxon>Trichuridae</taxon>
        <taxon>Trichuris</taxon>
    </lineage>
</organism>
<evidence type="ECO:0000256" key="3">
    <source>
        <dbReference type="ARBA" id="ARBA00022737"/>
    </source>
</evidence>
<evidence type="ECO:0000256" key="2">
    <source>
        <dbReference type="ARBA" id="ARBA00022723"/>
    </source>
</evidence>